<evidence type="ECO:0000313" key="2">
    <source>
        <dbReference type="EMBL" id="KND96367.1"/>
    </source>
</evidence>
<organism evidence="2 3">
    <name type="scientific">Candidozyma auris</name>
    <name type="common">Yeast</name>
    <name type="synonym">Candida auris</name>
    <dbReference type="NCBI Taxonomy" id="498019"/>
    <lineage>
        <taxon>Eukaryota</taxon>
        <taxon>Fungi</taxon>
        <taxon>Dikarya</taxon>
        <taxon>Ascomycota</taxon>
        <taxon>Saccharomycotina</taxon>
        <taxon>Pichiomycetes</taxon>
        <taxon>Metschnikowiaceae</taxon>
        <taxon>Candidozyma</taxon>
    </lineage>
</organism>
<reference evidence="3" key="1">
    <citation type="journal article" date="2015" name="BMC Genomics">
        <title>Draft genome of a commonly misdiagnosed multidrug resistant pathogen Candida auris.</title>
        <authorList>
            <person name="Chatterjee S."/>
            <person name="Alampalli S.V."/>
            <person name="Nageshan R.K."/>
            <person name="Chettiar S.T."/>
            <person name="Joshi S."/>
            <person name="Tatu U.S."/>
        </authorList>
    </citation>
    <scope>NUCLEOTIDE SEQUENCE [LARGE SCALE GENOMIC DNA]</scope>
    <source>
        <strain evidence="3">6684</strain>
    </source>
</reference>
<evidence type="ECO:0000313" key="3">
    <source>
        <dbReference type="Proteomes" id="UP000037122"/>
    </source>
</evidence>
<name>A0A0L0NQC8_CANAR</name>
<keyword evidence="1" id="KW-1133">Transmembrane helix</keyword>
<dbReference type="Proteomes" id="UP000037122">
    <property type="component" value="Unassembled WGS sequence"/>
</dbReference>
<feature type="transmembrane region" description="Helical" evidence="1">
    <location>
        <begin position="47"/>
        <end position="71"/>
    </location>
</feature>
<sequence length="120" mass="13095">MRYIIRYKAEGMQKGGATDAQLDMCQIGNDQPSTLDGLQLLADLLQLGLGGSVLLVQLLILLLPVVLLLLERSHFPLQLLSLDVRLSQLGRGLLQVLVGLLQLFLQHLVLLGVVFVGSLQ</sequence>
<feature type="transmembrane region" description="Helical" evidence="1">
    <location>
        <begin position="92"/>
        <end position="116"/>
    </location>
</feature>
<dbReference type="VEuPathDB" id="FungiDB:QG37_07251"/>
<gene>
    <name evidence="2" type="ORF">QG37_07251</name>
</gene>
<evidence type="ECO:0000256" key="1">
    <source>
        <dbReference type="SAM" id="Phobius"/>
    </source>
</evidence>
<keyword evidence="1" id="KW-0812">Transmembrane</keyword>
<keyword evidence="1" id="KW-0472">Membrane</keyword>
<proteinExistence type="predicted"/>
<accession>A0A0L0NQC8</accession>
<dbReference type="AlphaFoldDB" id="A0A0L0NQC8"/>
<protein>
    <submittedName>
        <fullName evidence="2">Uncharacterized protein</fullName>
    </submittedName>
</protein>
<dbReference type="EMBL" id="LGST01000056">
    <property type="protein sequence ID" value="KND96367.1"/>
    <property type="molecule type" value="Genomic_DNA"/>
</dbReference>
<comment type="caution">
    <text evidence="2">The sequence shown here is derived from an EMBL/GenBank/DDBJ whole genome shotgun (WGS) entry which is preliminary data.</text>
</comment>